<keyword evidence="4 9" id="KW-0997">Cell inner membrane</keyword>
<dbReference type="InterPro" id="IPR007387">
    <property type="entry name" value="TRAP_DctQ"/>
</dbReference>
<proteinExistence type="inferred from homology"/>
<dbReference type="GO" id="GO:0022857">
    <property type="term" value="F:transmembrane transporter activity"/>
    <property type="evidence" value="ECO:0007669"/>
    <property type="project" value="UniProtKB-UniRule"/>
</dbReference>
<keyword evidence="2 9" id="KW-0813">Transport</keyword>
<dbReference type="AlphaFoldDB" id="A0A2W7P8C1"/>
<comment type="function">
    <text evidence="9">Part of the tripartite ATP-independent periplasmic (TRAP) transport system.</text>
</comment>
<dbReference type="Proteomes" id="UP000249638">
    <property type="component" value="Unassembled WGS sequence"/>
</dbReference>
<evidence type="ECO:0000313" key="12">
    <source>
        <dbReference type="Proteomes" id="UP000249638"/>
    </source>
</evidence>
<accession>A0A2W7P8C1</accession>
<feature type="transmembrane region" description="Helical" evidence="9">
    <location>
        <begin position="46"/>
        <end position="62"/>
    </location>
</feature>
<feature type="transmembrane region" description="Helical" evidence="9">
    <location>
        <begin position="12"/>
        <end position="34"/>
    </location>
</feature>
<comment type="subunit">
    <text evidence="9">The complex comprises the extracytoplasmic solute receptor protein and the two transmembrane proteins.</text>
</comment>
<evidence type="ECO:0000256" key="8">
    <source>
        <dbReference type="ARBA" id="ARBA00038436"/>
    </source>
</evidence>
<keyword evidence="7 9" id="KW-0472">Membrane</keyword>
<evidence type="ECO:0000256" key="7">
    <source>
        <dbReference type="ARBA" id="ARBA00023136"/>
    </source>
</evidence>
<evidence type="ECO:0000313" key="11">
    <source>
        <dbReference type="EMBL" id="PZX32371.1"/>
    </source>
</evidence>
<dbReference type="GO" id="GO:0005886">
    <property type="term" value="C:plasma membrane"/>
    <property type="evidence" value="ECO:0007669"/>
    <property type="project" value="UniProtKB-SubCell"/>
</dbReference>
<keyword evidence="5 9" id="KW-0812">Transmembrane</keyword>
<dbReference type="PANTHER" id="PTHR35011:SF2">
    <property type="entry name" value="2,3-DIKETO-L-GULONATE TRAP TRANSPORTER SMALL PERMEASE PROTEIN YIAM"/>
    <property type="match status" value="1"/>
</dbReference>
<gene>
    <name evidence="11" type="ORF">C7416_102546</name>
</gene>
<name>A0A2W7P8C1_9BURK</name>
<keyword evidence="12" id="KW-1185">Reference proteome</keyword>
<feature type="transmembrane region" description="Helical" evidence="9">
    <location>
        <begin position="83"/>
        <end position="104"/>
    </location>
</feature>
<comment type="subcellular location">
    <subcellularLocation>
        <location evidence="1 9">Cell inner membrane</location>
        <topology evidence="1 9">Multi-pass membrane protein</topology>
    </subcellularLocation>
</comment>
<dbReference type="Pfam" id="PF04290">
    <property type="entry name" value="DctQ"/>
    <property type="match status" value="1"/>
</dbReference>
<dbReference type="PANTHER" id="PTHR35011">
    <property type="entry name" value="2,3-DIKETO-L-GULONATE TRAP TRANSPORTER SMALL PERMEASE PROTEIN YIAM"/>
    <property type="match status" value="1"/>
</dbReference>
<comment type="similarity">
    <text evidence="8 9">Belongs to the TRAP transporter small permease family.</text>
</comment>
<evidence type="ECO:0000256" key="2">
    <source>
        <dbReference type="ARBA" id="ARBA00022448"/>
    </source>
</evidence>
<evidence type="ECO:0000256" key="5">
    <source>
        <dbReference type="ARBA" id="ARBA00022692"/>
    </source>
</evidence>
<evidence type="ECO:0000256" key="9">
    <source>
        <dbReference type="RuleBase" id="RU369079"/>
    </source>
</evidence>
<reference evidence="11" key="1">
    <citation type="submission" date="2018-06" db="EMBL/GenBank/DDBJ databases">
        <title>Genomic Encyclopedia of Type Strains, Phase IV (KMG-V): Genome sequencing to study the core and pangenomes of soil and plant-associated prokaryotes.</title>
        <authorList>
            <person name="Whitman W."/>
        </authorList>
    </citation>
    <scope>NUCLEOTIDE SEQUENCE [LARGE SCALE GENOMIC DNA]</scope>
    <source>
        <strain evidence="11">MLR2-44</strain>
    </source>
</reference>
<evidence type="ECO:0000259" key="10">
    <source>
        <dbReference type="Pfam" id="PF04290"/>
    </source>
</evidence>
<keyword evidence="3" id="KW-1003">Cell membrane</keyword>
<dbReference type="GO" id="GO:0015740">
    <property type="term" value="P:C4-dicarboxylate transport"/>
    <property type="evidence" value="ECO:0007669"/>
    <property type="project" value="TreeGrafter"/>
</dbReference>
<feature type="transmembrane region" description="Helical" evidence="9">
    <location>
        <begin position="124"/>
        <end position="145"/>
    </location>
</feature>
<evidence type="ECO:0000256" key="4">
    <source>
        <dbReference type="ARBA" id="ARBA00022519"/>
    </source>
</evidence>
<dbReference type="EMBL" id="QKZN01000002">
    <property type="protein sequence ID" value="PZX32371.1"/>
    <property type="molecule type" value="Genomic_DNA"/>
</dbReference>
<feature type="domain" description="Tripartite ATP-independent periplasmic transporters DctQ component" evidence="10">
    <location>
        <begin position="20"/>
        <end position="148"/>
    </location>
</feature>
<evidence type="ECO:0000256" key="6">
    <source>
        <dbReference type="ARBA" id="ARBA00022989"/>
    </source>
</evidence>
<organism evidence="11 12">
    <name type="scientific">Cupriavidus phytorum</name>
    <dbReference type="NCBI Taxonomy" id="3024399"/>
    <lineage>
        <taxon>Bacteria</taxon>
        <taxon>Pseudomonadati</taxon>
        <taxon>Pseudomonadota</taxon>
        <taxon>Betaproteobacteria</taxon>
        <taxon>Burkholderiales</taxon>
        <taxon>Burkholderiaceae</taxon>
        <taxon>Cupriavidus</taxon>
    </lineage>
</organism>
<evidence type="ECO:0000256" key="1">
    <source>
        <dbReference type="ARBA" id="ARBA00004429"/>
    </source>
</evidence>
<dbReference type="InterPro" id="IPR055348">
    <property type="entry name" value="DctQ"/>
</dbReference>
<sequence length="166" mass="17685">MNRITLRLIQGAMVAMMAAMIVLVFGNVVLRYVFNSGIAFSEEASRFIFMWLTLTGALLVMHDKAHLGMSTVVARLGETGQRACRLLADAGALVCCLLLAHGAWQLVAIGMDDRAPVTGVPLGVVYACLLVCSVGMAAMLLHGLWRLASGRMAQHELVPQSGASGE</sequence>
<keyword evidence="6 9" id="KW-1133">Transmembrane helix</keyword>
<protein>
    <recommendedName>
        <fullName evidence="9">TRAP transporter small permease protein</fullName>
    </recommendedName>
</protein>
<evidence type="ECO:0000256" key="3">
    <source>
        <dbReference type="ARBA" id="ARBA00022475"/>
    </source>
</evidence>
<comment type="caution">
    <text evidence="11">The sequence shown here is derived from an EMBL/GenBank/DDBJ whole genome shotgun (WGS) entry which is preliminary data.</text>
</comment>